<dbReference type="EMBL" id="JABZXO010000037">
    <property type="protein sequence ID" value="MBF1658151.1"/>
    <property type="molecule type" value="Genomic_DNA"/>
</dbReference>
<gene>
    <name evidence="2" type="ORF">HXO61_09525</name>
</gene>
<keyword evidence="1" id="KW-1133">Transmembrane helix</keyword>
<feature type="non-terminal residue" evidence="2">
    <location>
        <position position="1"/>
    </location>
</feature>
<organism evidence="2 3">
    <name type="scientific">Rothia mucilaginosa</name>
    <dbReference type="NCBI Taxonomy" id="43675"/>
    <lineage>
        <taxon>Bacteria</taxon>
        <taxon>Bacillati</taxon>
        <taxon>Actinomycetota</taxon>
        <taxon>Actinomycetes</taxon>
        <taxon>Micrococcales</taxon>
        <taxon>Micrococcaceae</taxon>
        <taxon>Rothia</taxon>
    </lineage>
</organism>
<feature type="transmembrane region" description="Helical" evidence="1">
    <location>
        <begin position="84"/>
        <end position="108"/>
    </location>
</feature>
<feature type="transmembrane region" description="Helical" evidence="1">
    <location>
        <begin position="123"/>
        <end position="143"/>
    </location>
</feature>
<sequence>RTTPTTGTALLGSMGIIAAILVLCSGGFYPFGLSFTLPDYLSAITGGFMLASALTGWGVLHWLRRTVQDPWMDTLNTKLVIGSAAASGVFISEGWAAFACVLPVTVLISDFIANRNKTPNPNLILAAGTLINAAGILTALALMA</sequence>
<protein>
    <submittedName>
        <fullName evidence="2">Uncharacterized protein</fullName>
    </submittedName>
</protein>
<accession>A0A930L3N2</accession>
<proteinExistence type="predicted"/>
<feature type="transmembrane region" description="Helical" evidence="1">
    <location>
        <begin position="40"/>
        <end position="63"/>
    </location>
</feature>
<name>A0A930L3N2_9MICC</name>
<evidence type="ECO:0000256" key="1">
    <source>
        <dbReference type="SAM" id="Phobius"/>
    </source>
</evidence>
<reference evidence="2" key="1">
    <citation type="submission" date="2020-04" db="EMBL/GenBank/DDBJ databases">
        <title>Deep metagenomics examines the oral microbiome during advanced dental caries in children, revealing novel taxa and co-occurrences with host molecules.</title>
        <authorList>
            <person name="Baker J.L."/>
            <person name="Morton J.T."/>
            <person name="Dinis M."/>
            <person name="Alvarez R."/>
            <person name="Tran N.C."/>
            <person name="Knight R."/>
            <person name="Edlund A."/>
        </authorList>
    </citation>
    <scope>NUCLEOTIDE SEQUENCE</scope>
    <source>
        <strain evidence="2">JCVI_39_bin.18</strain>
    </source>
</reference>
<dbReference type="AlphaFoldDB" id="A0A930L3N2"/>
<evidence type="ECO:0000313" key="3">
    <source>
        <dbReference type="Proteomes" id="UP000770330"/>
    </source>
</evidence>
<dbReference type="RefSeq" id="WP_303945862.1">
    <property type="nucleotide sequence ID" value="NZ_JABZXO010000037.1"/>
</dbReference>
<feature type="transmembrane region" description="Helical" evidence="1">
    <location>
        <begin position="7"/>
        <end position="28"/>
    </location>
</feature>
<dbReference type="Proteomes" id="UP000770330">
    <property type="component" value="Unassembled WGS sequence"/>
</dbReference>
<keyword evidence="1" id="KW-0812">Transmembrane</keyword>
<comment type="caution">
    <text evidence="2">The sequence shown here is derived from an EMBL/GenBank/DDBJ whole genome shotgun (WGS) entry which is preliminary data.</text>
</comment>
<keyword evidence="1" id="KW-0472">Membrane</keyword>
<evidence type="ECO:0000313" key="2">
    <source>
        <dbReference type="EMBL" id="MBF1658151.1"/>
    </source>
</evidence>